<dbReference type="Proteomes" id="UP000626844">
    <property type="component" value="Unassembled WGS sequence"/>
</dbReference>
<proteinExistence type="predicted"/>
<protein>
    <submittedName>
        <fullName evidence="2">Uncharacterized protein</fullName>
    </submittedName>
</protein>
<gene>
    <name evidence="2" type="ORF">IC621_03150</name>
</gene>
<reference evidence="2" key="1">
    <citation type="submission" date="2020-09" db="EMBL/GenBank/DDBJ databases">
        <title>A novel bacterium of genus Bacillus, isolated from South China Sea.</title>
        <authorList>
            <person name="Huang H."/>
            <person name="Mo K."/>
            <person name="Hu Y."/>
        </authorList>
    </citation>
    <scope>NUCLEOTIDE SEQUENCE</scope>
    <source>
        <strain evidence="2">IB182487</strain>
    </source>
</reference>
<dbReference type="AlphaFoldDB" id="A0A926RZM9"/>
<dbReference type="RefSeq" id="WP_191155626.1">
    <property type="nucleotide sequence ID" value="NZ_JACXAI010000002.1"/>
</dbReference>
<evidence type="ECO:0000313" key="3">
    <source>
        <dbReference type="Proteomes" id="UP000626844"/>
    </source>
</evidence>
<evidence type="ECO:0000256" key="1">
    <source>
        <dbReference type="SAM" id="Coils"/>
    </source>
</evidence>
<accession>A0A926RZM9</accession>
<organism evidence="2 3">
    <name type="scientific">Metabacillus arenae</name>
    <dbReference type="NCBI Taxonomy" id="2771434"/>
    <lineage>
        <taxon>Bacteria</taxon>
        <taxon>Bacillati</taxon>
        <taxon>Bacillota</taxon>
        <taxon>Bacilli</taxon>
        <taxon>Bacillales</taxon>
        <taxon>Bacillaceae</taxon>
        <taxon>Metabacillus</taxon>
    </lineage>
</organism>
<keyword evidence="1" id="KW-0175">Coiled coil</keyword>
<evidence type="ECO:0000313" key="2">
    <source>
        <dbReference type="EMBL" id="MBD1379219.1"/>
    </source>
</evidence>
<dbReference type="EMBL" id="JACXAI010000002">
    <property type="protein sequence ID" value="MBD1379219.1"/>
    <property type="molecule type" value="Genomic_DNA"/>
</dbReference>
<comment type="caution">
    <text evidence="2">The sequence shown here is derived from an EMBL/GenBank/DDBJ whole genome shotgun (WGS) entry which is preliminary data.</text>
</comment>
<name>A0A926RZM9_9BACI</name>
<keyword evidence="3" id="KW-1185">Reference proteome</keyword>
<sequence>MSQLSMSVIKEDAKQYDEFIEIPVTAQGKEYIVKLWPFFSPTSVNKLINELIEFKKKADEEKLKIEDKSWDDLIGYFIVRHFTDIKMTKSKKAKTIYDEFKSAINSKLFEIILKSIPEESMMFVHGKIMELAEMNAKLQERVRQAQKEIQELPLENKDILLKNRKQIPEA</sequence>
<feature type="coiled-coil region" evidence="1">
    <location>
        <begin position="128"/>
        <end position="155"/>
    </location>
</feature>